<dbReference type="InterPro" id="IPR009057">
    <property type="entry name" value="Homeodomain-like_sf"/>
</dbReference>
<keyword evidence="2" id="KW-0238">DNA-binding</keyword>
<dbReference type="GO" id="GO:0043565">
    <property type="term" value="F:sequence-specific DNA binding"/>
    <property type="evidence" value="ECO:0007669"/>
    <property type="project" value="InterPro"/>
</dbReference>
<dbReference type="Gene3D" id="3.30.450.20">
    <property type="entry name" value="PAS domain"/>
    <property type="match status" value="1"/>
</dbReference>
<keyword evidence="1" id="KW-0805">Transcription regulation</keyword>
<name>S0FKK8_RUMCE</name>
<evidence type="ECO:0000313" key="6">
    <source>
        <dbReference type="EMBL" id="EMS69063.1"/>
    </source>
</evidence>
<comment type="caution">
    <text evidence="6">The sequence shown here is derived from an EMBL/GenBank/DDBJ whole genome shotgun (WGS) entry which is preliminary data.</text>
</comment>
<dbReference type="InterPro" id="IPR018060">
    <property type="entry name" value="HTH_AraC"/>
</dbReference>
<dbReference type="InterPro" id="IPR018062">
    <property type="entry name" value="HTH_AraC-typ_CS"/>
</dbReference>
<dbReference type="STRING" id="1195236.CTER_5393"/>
<dbReference type="EMBL" id="AORV01000078">
    <property type="protein sequence ID" value="EMS69063.1"/>
    <property type="molecule type" value="Genomic_DNA"/>
</dbReference>
<dbReference type="InterPro" id="IPR020449">
    <property type="entry name" value="Tscrpt_reg_AraC-type_HTH"/>
</dbReference>
<dbReference type="PROSITE" id="PS00041">
    <property type="entry name" value="HTH_ARAC_FAMILY_1"/>
    <property type="match status" value="1"/>
</dbReference>
<feature type="transmembrane region" description="Helical" evidence="4">
    <location>
        <begin position="15"/>
        <end position="40"/>
    </location>
</feature>
<keyword evidence="7" id="KW-1185">Reference proteome</keyword>
<gene>
    <name evidence="6" type="ORF">CTER_5393</name>
</gene>
<sequence>MLKPSIFLSKFNRTFLIYFVSYFLVIIIPIIVIGSFSYLVSINALENELSNSSGNSLIQIRTAIENTLDEIDKLSIQTGIDARIYAYGNNTDSNYFLTELLDLTRDIPSKNRNIQSIKMYFKANNMIISSSGILSAYKGEVANRWVENSGNTSRKAIWLPTQSIPNYDGDIDKVITLVRSVPVNTEKKLGLLAVNIHEAKLSQAMENMKINSHSAIYITDDHKNLISGKPLNTDITNDRSSEYINKILGSGNQGHFIAGINKTPTLVCYAKSSYTGWIFVSETPLTYLTQKLSFIQNLTFGLCLLLAFVGIFISYLLSRTMYNPIKKLMDMFKSQPDSSNTMFEAKSRDSFTFLSGAFQQVIVRNKDLEKSYYSSLPVLNERFVLSLLNNKIVDTLEIQSQIDFLGIDFMYPNYCVVLIEVDNFAELADTLTLADLNLYIFAIRNIAEELLGTSFKFLSAEVSESRLAFIVNIPDENVNTFNSDITDILEQIKESVSKFYTLTVSAGIGNIYHEMADCGLSYRESLNVMKYKLMSGTDTILFYHDLSDSYKIAYYYPEKTETLIKNNIKSGDIQKVKEYLNEIYSNIKSNYSVSYEEVYSTYNRLLDASLSVLSDSGIQHSDIFGENYIVYKDLAKKETLDEIHLFIGRLFESIVSYISSIDKGDKNIEKAMDFIGKNFQRDLSVESIADYVGLNASYFSRVFKNVTGKTVLEFITLKRLESSKELLKETNLNIAQIAQKVGYNNVHSFMRFFKKYEGITPGDYRNGQ</sequence>
<dbReference type="GO" id="GO:0003700">
    <property type="term" value="F:DNA-binding transcription factor activity"/>
    <property type="evidence" value="ECO:0007669"/>
    <property type="project" value="InterPro"/>
</dbReference>
<dbReference type="PRINTS" id="PR00032">
    <property type="entry name" value="HTHARAC"/>
</dbReference>
<evidence type="ECO:0000256" key="2">
    <source>
        <dbReference type="ARBA" id="ARBA00023125"/>
    </source>
</evidence>
<organism evidence="6 7">
    <name type="scientific">Ruminiclostridium cellobioparum subsp. termitidis CT1112</name>
    <dbReference type="NCBI Taxonomy" id="1195236"/>
    <lineage>
        <taxon>Bacteria</taxon>
        <taxon>Bacillati</taxon>
        <taxon>Bacillota</taxon>
        <taxon>Clostridia</taxon>
        <taxon>Eubacteriales</taxon>
        <taxon>Oscillospiraceae</taxon>
        <taxon>Ruminiclostridium</taxon>
    </lineage>
</organism>
<dbReference type="PANTHER" id="PTHR43280:SF28">
    <property type="entry name" value="HTH-TYPE TRANSCRIPTIONAL ACTIVATOR RHAS"/>
    <property type="match status" value="1"/>
</dbReference>
<feature type="domain" description="HTH araC/xylS-type" evidence="5">
    <location>
        <begin position="669"/>
        <end position="767"/>
    </location>
</feature>
<keyword evidence="4" id="KW-0812">Transmembrane</keyword>
<evidence type="ECO:0000256" key="4">
    <source>
        <dbReference type="SAM" id="Phobius"/>
    </source>
</evidence>
<evidence type="ECO:0000256" key="3">
    <source>
        <dbReference type="ARBA" id="ARBA00023163"/>
    </source>
</evidence>
<dbReference type="AlphaFoldDB" id="S0FKK8"/>
<proteinExistence type="predicted"/>
<evidence type="ECO:0000256" key="1">
    <source>
        <dbReference type="ARBA" id="ARBA00023015"/>
    </source>
</evidence>
<dbReference type="Proteomes" id="UP000014155">
    <property type="component" value="Unassembled WGS sequence"/>
</dbReference>
<dbReference type="PROSITE" id="PS01124">
    <property type="entry name" value="HTH_ARAC_FAMILY_2"/>
    <property type="match status" value="1"/>
</dbReference>
<dbReference type="Pfam" id="PF17853">
    <property type="entry name" value="GGDEF_2"/>
    <property type="match status" value="1"/>
</dbReference>
<reference evidence="6 7" key="1">
    <citation type="journal article" date="2013" name="Genome Announc.">
        <title>Draft Genome Sequence of the Cellulolytic, Mesophilic, Anaerobic Bacterium Clostridium termitidis Strain CT1112 (DSM 5398).</title>
        <authorList>
            <person name="Lal S."/>
            <person name="Ramachandran U."/>
            <person name="Zhang X."/>
            <person name="Munir R."/>
            <person name="Sparling R."/>
            <person name="Levin D.B."/>
        </authorList>
    </citation>
    <scope>NUCLEOTIDE SEQUENCE [LARGE SCALE GENOMIC DNA]</scope>
    <source>
        <strain evidence="6 7">CT1112</strain>
    </source>
</reference>
<evidence type="ECO:0000313" key="7">
    <source>
        <dbReference type="Proteomes" id="UP000014155"/>
    </source>
</evidence>
<dbReference type="InterPro" id="IPR041522">
    <property type="entry name" value="CdaR_GGDEF"/>
</dbReference>
<dbReference type="RefSeq" id="WP_004631247.1">
    <property type="nucleotide sequence ID" value="NZ_AORV01000078.1"/>
</dbReference>
<dbReference type="SUPFAM" id="SSF46689">
    <property type="entry name" value="Homeodomain-like"/>
    <property type="match status" value="2"/>
</dbReference>
<dbReference type="eggNOG" id="COG2207">
    <property type="taxonomic scope" value="Bacteria"/>
</dbReference>
<keyword evidence="4" id="KW-0472">Membrane</keyword>
<dbReference type="Gene3D" id="1.10.10.60">
    <property type="entry name" value="Homeodomain-like"/>
    <property type="match status" value="2"/>
</dbReference>
<dbReference type="PATRIC" id="fig|1195236.3.peg.5529"/>
<evidence type="ECO:0000259" key="5">
    <source>
        <dbReference type="PROSITE" id="PS01124"/>
    </source>
</evidence>
<dbReference type="SMART" id="SM00342">
    <property type="entry name" value="HTH_ARAC"/>
    <property type="match status" value="1"/>
</dbReference>
<keyword evidence="3" id="KW-0804">Transcription</keyword>
<keyword evidence="4" id="KW-1133">Transmembrane helix</keyword>
<protein>
    <submittedName>
        <fullName evidence="6">AraC family transcriptional regulator</fullName>
    </submittedName>
</protein>
<feature type="transmembrane region" description="Helical" evidence="4">
    <location>
        <begin position="298"/>
        <end position="317"/>
    </location>
</feature>
<dbReference type="PANTHER" id="PTHR43280">
    <property type="entry name" value="ARAC-FAMILY TRANSCRIPTIONAL REGULATOR"/>
    <property type="match status" value="1"/>
</dbReference>
<dbReference type="Pfam" id="PF12833">
    <property type="entry name" value="HTH_18"/>
    <property type="match status" value="1"/>
</dbReference>
<accession>S0FKK8</accession>